<keyword evidence="1" id="KW-0614">Plasmid</keyword>
<accession>A0AAJ6NYP9</accession>
<evidence type="ECO:0000313" key="1">
    <source>
        <dbReference type="EMBL" id="WGV29030.1"/>
    </source>
</evidence>
<gene>
    <name evidence="1" type="ORF">QI031_31215</name>
</gene>
<geneLocation type="plasmid" evidence="1 2">
    <name>unnamed1</name>
</geneLocation>
<protein>
    <submittedName>
        <fullName evidence="1">Uncharacterized protein</fullName>
    </submittedName>
</protein>
<dbReference type="RefSeq" id="WP_281486230.1">
    <property type="nucleotide sequence ID" value="NZ_CP124544.1"/>
</dbReference>
<sequence>MTIKLSEIEIGQPVRYLIGMRNGQAAKITDIQKSPLSIKDTHIVTLTFDDDSLPPHLKTQPLTAYNGIVEGCEIDF</sequence>
<dbReference type="EMBL" id="CP124544">
    <property type="protein sequence ID" value="WGV29030.1"/>
    <property type="molecule type" value="Genomic_DNA"/>
</dbReference>
<dbReference type="KEGG" id="hbq:QI031_31215"/>
<dbReference type="AlphaFoldDB" id="A0AAJ6NYP9"/>
<proteinExistence type="predicted"/>
<keyword evidence="2" id="KW-1185">Reference proteome</keyword>
<reference evidence="1 2" key="1">
    <citation type="journal article" date="2023" name="Limnol Oceanogr Lett">
        <title>Environmental adaptations by the intertidal Antarctic cyanobacterium Halotia branconii CENA392 as revealed using long-read genome sequencing.</title>
        <authorList>
            <person name="Dextro R.B."/>
            <person name="Delbaje E."/>
            <person name="Freitas P.N.N."/>
            <person name="Geraldes V."/>
            <person name="Pinto E."/>
            <person name="Long P.F."/>
            <person name="Fiore M.F."/>
        </authorList>
    </citation>
    <scope>NUCLEOTIDE SEQUENCE [LARGE SCALE GENOMIC DNA]</scope>
    <source>
        <strain evidence="1 2">CENA392</strain>
        <plasmid evidence="1 2">unnamed1</plasmid>
    </source>
</reference>
<dbReference type="Proteomes" id="UP001223520">
    <property type="component" value="Plasmid unnamed1"/>
</dbReference>
<organism evidence="1 2">
    <name type="scientific">Halotia branconii CENA392</name>
    <dbReference type="NCBI Taxonomy" id="1539056"/>
    <lineage>
        <taxon>Bacteria</taxon>
        <taxon>Bacillati</taxon>
        <taxon>Cyanobacteriota</taxon>
        <taxon>Cyanophyceae</taxon>
        <taxon>Nostocales</taxon>
        <taxon>Nodulariaceae</taxon>
        <taxon>Halotia</taxon>
    </lineage>
</organism>
<evidence type="ECO:0000313" key="2">
    <source>
        <dbReference type="Proteomes" id="UP001223520"/>
    </source>
</evidence>
<name>A0AAJ6NYP9_9CYAN</name>